<dbReference type="SUPFAM" id="SSF52317">
    <property type="entry name" value="Class I glutamine amidotransferase-like"/>
    <property type="match status" value="1"/>
</dbReference>
<dbReference type="PROSITE" id="PS51273">
    <property type="entry name" value="GATASE_TYPE_1"/>
    <property type="match status" value="1"/>
</dbReference>
<dbReference type="PANTHER" id="PTHR42695">
    <property type="entry name" value="GLUTAMINE AMIDOTRANSFERASE YLR126C-RELATED"/>
    <property type="match status" value="1"/>
</dbReference>
<reference evidence="2 3" key="1">
    <citation type="submission" date="2021-01" db="EMBL/GenBank/DDBJ databases">
        <title>Genome seq and assembly of Devosia sp. G19.</title>
        <authorList>
            <person name="Chhetri G."/>
        </authorList>
    </citation>
    <scope>NUCLEOTIDE SEQUENCE [LARGE SCALE GENOMIC DNA]</scope>
    <source>
        <strain evidence="2 3">G19</strain>
    </source>
</reference>
<feature type="domain" description="Glutamine amidotransferase" evidence="1">
    <location>
        <begin position="57"/>
        <end position="187"/>
    </location>
</feature>
<proteinExistence type="predicted"/>
<gene>
    <name evidence="2" type="ORF">JI749_00480</name>
</gene>
<dbReference type="RefSeq" id="WP_201657179.1">
    <property type="nucleotide sequence ID" value="NZ_CP068047.1"/>
</dbReference>
<evidence type="ECO:0000313" key="2">
    <source>
        <dbReference type="EMBL" id="QQR36156.1"/>
    </source>
</evidence>
<evidence type="ECO:0000259" key="1">
    <source>
        <dbReference type="Pfam" id="PF00117"/>
    </source>
</evidence>
<organism evidence="2 3">
    <name type="scientific">Devosia oryziradicis</name>
    <dbReference type="NCBI Taxonomy" id="2801335"/>
    <lineage>
        <taxon>Bacteria</taxon>
        <taxon>Pseudomonadati</taxon>
        <taxon>Pseudomonadota</taxon>
        <taxon>Alphaproteobacteria</taxon>
        <taxon>Hyphomicrobiales</taxon>
        <taxon>Devosiaceae</taxon>
        <taxon>Devosia</taxon>
    </lineage>
</organism>
<dbReference type="CDD" id="cd01741">
    <property type="entry name" value="GATase1_1"/>
    <property type="match status" value="1"/>
</dbReference>
<dbReference type="Proteomes" id="UP000595460">
    <property type="component" value="Chromosome"/>
</dbReference>
<dbReference type="Pfam" id="PF00117">
    <property type="entry name" value="GATase"/>
    <property type="match status" value="1"/>
</dbReference>
<dbReference type="Gene3D" id="3.40.50.880">
    <property type="match status" value="1"/>
</dbReference>
<dbReference type="InterPro" id="IPR029062">
    <property type="entry name" value="Class_I_gatase-like"/>
</dbReference>
<keyword evidence="3" id="KW-1185">Reference proteome</keyword>
<accession>A0ABX7BWJ8</accession>
<dbReference type="PANTHER" id="PTHR42695:SF5">
    <property type="entry name" value="GLUTAMINE AMIDOTRANSFERASE YLR126C-RELATED"/>
    <property type="match status" value="1"/>
</dbReference>
<dbReference type="GO" id="GO:0016787">
    <property type="term" value="F:hydrolase activity"/>
    <property type="evidence" value="ECO:0007669"/>
    <property type="project" value="UniProtKB-KW"/>
</dbReference>
<keyword evidence="2" id="KW-0378">Hydrolase</keyword>
<dbReference type="EMBL" id="CP068047">
    <property type="protein sequence ID" value="QQR36156.1"/>
    <property type="molecule type" value="Genomic_DNA"/>
</dbReference>
<evidence type="ECO:0000313" key="3">
    <source>
        <dbReference type="Proteomes" id="UP000595460"/>
    </source>
</evidence>
<protein>
    <submittedName>
        <fullName evidence="2">Gamma-glutamyl-gamma-aminobutyrate hydrolase family protein</fullName>
    </submittedName>
</protein>
<dbReference type="InterPro" id="IPR017926">
    <property type="entry name" value="GATASE"/>
</dbReference>
<sequence length="235" mass="25319">MKLTIIQTGEVPAPLRDRFGPYRKMFETMFDGTGLGFSYDLVAVSDGEPFPDPGALEGIVITGSAAGVYDDLPWMNPLRAFIRDAYGRQTPMLGVCFGHQIMADALGGDVRKSEKGWGLGRHSYGVSKRPDFMGDAPSMLAVACSHQDQVIVPPAEAEVILRSDFTPNAGLVYRNGAALSFQPHPEFADDYTIALAELRRGKAPDTVVETALASVAKPSNSGDVAGYIGQFFRGR</sequence>
<name>A0ABX7BWJ8_9HYPH</name>
<dbReference type="InterPro" id="IPR044992">
    <property type="entry name" value="ChyE-like"/>
</dbReference>